<proteinExistence type="predicted"/>
<evidence type="ECO:0008006" key="3">
    <source>
        <dbReference type="Google" id="ProtNLM"/>
    </source>
</evidence>
<dbReference type="RefSeq" id="WP_114152758.1">
    <property type="nucleotide sequence ID" value="NZ_JAEILV010000003.1"/>
</dbReference>
<protein>
    <recommendedName>
        <fullName evidence="3">Phage tail protein</fullName>
    </recommendedName>
</protein>
<comment type="caution">
    <text evidence="1">The sequence shown here is derived from an EMBL/GenBank/DDBJ whole genome shotgun (WGS) entry which is preliminary data.</text>
</comment>
<dbReference type="Proteomes" id="UP000664349">
    <property type="component" value="Unassembled WGS sequence"/>
</dbReference>
<accession>A0ABS3GJG6</accession>
<dbReference type="EMBL" id="JAFLRD010000003">
    <property type="protein sequence ID" value="MBO0414739.1"/>
    <property type="molecule type" value="Genomic_DNA"/>
</dbReference>
<sequence length="122" mass="13212">MRIQKTLNIGEHQVTIQELTVADIRGLMVTSLVGQAIAEDSDLQADLILRSTLLADLSLDELAAMTSLSPAGLDSFSQSELQQLVDACRDLNPLFFGMRARLAEAKLQVQMATIAATPWLAS</sequence>
<evidence type="ECO:0000313" key="1">
    <source>
        <dbReference type="EMBL" id="MBO0414739.1"/>
    </source>
</evidence>
<keyword evidence="2" id="KW-1185">Reference proteome</keyword>
<evidence type="ECO:0000313" key="2">
    <source>
        <dbReference type="Proteomes" id="UP000664349"/>
    </source>
</evidence>
<name>A0ABS3GJG6_9NEIS</name>
<reference evidence="1 2" key="1">
    <citation type="submission" date="2021-03" db="EMBL/GenBank/DDBJ databases">
        <title>First Case of infection caused by Chromobacterium haemolyticum derived from water in China.</title>
        <authorList>
            <person name="Chen J."/>
            <person name="Liu C."/>
        </authorList>
    </citation>
    <scope>NUCLEOTIDE SEQUENCE [LARGE SCALE GENOMIC DNA]</scope>
    <source>
        <strain evidence="1 2">WJ-5</strain>
    </source>
</reference>
<organism evidence="1 2">
    <name type="scientific">Chromobacterium haemolyticum</name>
    <dbReference type="NCBI Taxonomy" id="394935"/>
    <lineage>
        <taxon>Bacteria</taxon>
        <taxon>Pseudomonadati</taxon>
        <taxon>Pseudomonadota</taxon>
        <taxon>Betaproteobacteria</taxon>
        <taxon>Neisseriales</taxon>
        <taxon>Chromobacteriaceae</taxon>
        <taxon>Chromobacterium</taxon>
    </lineage>
</organism>
<gene>
    <name evidence="1" type="ORF">J1C50_04380</name>
</gene>